<dbReference type="Gene3D" id="3.40.50.410">
    <property type="entry name" value="von Willebrand factor, type A domain"/>
    <property type="match status" value="1"/>
</dbReference>
<feature type="domain" description="VWFA" evidence="3">
    <location>
        <begin position="82"/>
        <end position="276"/>
    </location>
</feature>
<feature type="transmembrane region" description="Helical" evidence="2">
    <location>
        <begin position="46"/>
        <end position="66"/>
    </location>
</feature>
<dbReference type="Proteomes" id="UP001524499">
    <property type="component" value="Unassembled WGS sequence"/>
</dbReference>
<dbReference type="InterPro" id="IPR036465">
    <property type="entry name" value="vWFA_dom_sf"/>
</dbReference>
<dbReference type="RefSeq" id="WP_256602197.1">
    <property type="nucleotide sequence ID" value="NZ_JANIBJ010000015.1"/>
</dbReference>
<gene>
    <name evidence="4" type="ORF">NP590_09795</name>
</gene>
<evidence type="ECO:0000256" key="2">
    <source>
        <dbReference type="SAM" id="Phobius"/>
    </source>
</evidence>
<reference evidence="4 5" key="1">
    <citation type="submission" date="2022-07" db="EMBL/GenBank/DDBJ databases">
        <title>Methylomonas rivi sp. nov., Methylomonas rosea sp. nov., Methylomonas aureus sp. nov. and Methylomonas subterranea sp. nov., four novel methanotrophs isolated from a freshwater creek and the deep terrestrial subsurface.</title>
        <authorList>
            <person name="Abin C."/>
            <person name="Sankaranarayanan K."/>
            <person name="Garner C."/>
            <person name="Sindelar R."/>
            <person name="Kotary K."/>
            <person name="Garner R."/>
            <person name="Barclay S."/>
            <person name="Lawson P."/>
            <person name="Krumholz L."/>
        </authorList>
    </citation>
    <scope>NUCLEOTIDE SEQUENCE [LARGE SCALE GENOMIC DNA]</scope>
    <source>
        <strain evidence="4 5">SURF-2</strain>
    </source>
</reference>
<keyword evidence="2" id="KW-0472">Membrane</keyword>
<evidence type="ECO:0000256" key="1">
    <source>
        <dbReference type="SAM" id="MobiDB-lite"/>
    </source>
</evidence>
<evidence type="ECO:0000259" key="3">
    <source>
        <dbReference type="SMART" id="SM00327"/>
    </source>
</evidence>
<comment type="caution">
    <text evidence="4">The sequence shown here is derived from an EMBL/GenBank/DDBJ whole genome shotgun (WGS) entry which is preliminary data.</text>
</comment>
<name>A0ABT1TGE7_9GAMM</name>
<keyword evidence="2" id="KW-1133">Transmembrane helix</keyword>
<dbReference type="SMART" id="SM00327">
    <property type="entry name" value="VWA"/>
    <property type="match status" value="1"/>
</dbReference>
<organism evidence="4 5">
    <name type="scientific">Methylomonas subterranea</name>
    <dbReference type="NCBI Taxonomy" id="2952225"/>
    <lineage>
        <taxon>Bacteria</taxon>
        <taxon>Pseudomonadati</taxon>
        <taxon>Pseudomonadota</taxon>
        <taxon>Gammaproteobacteria</taxon>
        <taxon>Methylococcales</taxon>
        <taxon>Methylococcaceae</taxon>
        <taxon>Methylomonas</taxon>
    </lineage>
</organism>
<dbReference type="CDD" id="cd00198">
    <property type="entry name" value="vWFA"/>
    <property type="match status" value="1"/>
</dbReference>
<dbReference type="InterPro" id="IPR002035">
    <property type="entry name" value="VWF_A"/>
</dbReference>
<dbReference type="SUPFAM" id="SSF53300">
    <property type="entry name" value="vWA-like"/>
    <property type="match status" value="1"/>
</dbReference>
<keyword evidence="2" id="KW-0812">Transmembrane</keyword>
<accession>A0ABT1TGE7</accession>
<keyword evidence="5" id="KW-1185">Reference proteome</keyword>
<feature type="transmembrane region" description="Helical" evidence="2">
    <location>
        <begin position="324"/>
        <end position="342"/>
    </location>
</feature>
<dbReference type="Pfam" id="PF13519">
    <property type="entry name" value="VWA_2"/>
    <property type="match status" value="1"/>
</dbReference>
<protein>
    <submittedName>
        <fullName evidence="4">VWA domain-containing protein</fullName>
    </submittedName>
</protein>
<evidence type="ECO:0000313" key="5">
    <source>
        <dbReference type="Proteomes" id="UP001524499"/>
    </source>
</evidence>
<feature type="region of interest" description="Disordered" evidence="1">
    <location>
        <begin position="97"/>
        <end position="128"/>
    </location>
</feature>
<evidence type="ECO:0000313" key="4">
    <source>
        <dbReference type="EMBL" id="MCQ8104394.1"/>
    </source>
</evidence>
<dbReference type="EMBL" id="JANIBJ010000015">
    <property type="protein sequence ID" value="MCQ8104394.1"/>
    <property type="molecule type" value="Genomic_DNA"/>
</dbReference>
<proteinExistence type="predicted"/>
<sequence length="350" mass="37774">MSALAFETPWALAGLLLALLPLWRSGMQTAAYPWLAMLPPDPLSQAVMLLIRLVAMAAIAALVLGLSGMHLREQSVERIGHGAHIVMLLDRSSSMDNSFAGKAPSGSDDGRDAGGIPKRAQGSTQGAVAEESKAAAARRLLTEFVDHRDHDLIGIAEYSTSPLFVMPLTGNRAAIHAAIAATATPALAYTNISKGLAMALSFFDRQAVQGSRILLLVSDGAAAIDPDSEAALRILFKQQQVRLYWLFLRTDNSPGIFAQPDDPRDDNAQAMPELYLHRFFSSLRIPYQAYEAENPGAMQKAIADIDRLEQLPLHYREAIPKQDLSGLCYGLAAVLMALLLGAKLCEARMA</sequence>